<evidence type="ECO:0000256" key="3">
    <source>
        <dbReference type="ARBA" id="ARBA00038192"/>
    </source>
</evidence>
<feature type="region of interest" description="Disordered" evidence="5">
    <location>
        <begin position="316"/>
        <end position="337"/>
    </location>
</feature>
<dbReference type="GO" id="GO:0000981">
    <property type="term" value="F:DNA-binding transcription factor activity, RNA polymerase II-specific"/>
    <property type="evidence" value="ECO:0007669"/>
    <property type="project" value="TreeGrafter"/>
</dbReference>
<feature type="compositionally biased region" description="Basic and acidic residues" evidence="5">
    <location>
        <begin position="327"/>
        <end position="337"/>
    </location>
</feature>
<dbReference type="Gene3D" id="3.10.260.20">
    <property type="entry name" value="Ski"/>
    <property type="match status" value="1"/>
</dbReference>
<feature type="compositionally biased region" description="Polar residues" evidence="5">
    <location>
        <begin position="146"/>
        <end position="157"/>
    </location>
</feature>
<comment type="similarity">
    <text evidence="3">Belongs to the DACH/dachshund family.</text>
</comment>
<evidence type="ECO:0000256" key="5">
    <source>
        <dbReference type="SAM" id="MobiDB-lite"/>
    </source>
</evidence>
<keyword evidence="2" id="KW-0539">Nucleus</keyword>
<evidence type="ECO:0000256" key="2">
    <source>
        <dbReference type="ARBA" id="ARBA00023242"/>
    </source>
</evidence>
<gene>
    <name evidence="7" type="ORF">GDO81_005290</name>
</gene>
<feature type="coiled-coil region" evidence="4">
    <location>
        <begin position="405"/>
        <end position="488"/>
    </location>
</feature>
<dbReference type="PANTHER" id="PTHR12577">
    <property type="entry name" value="DACHSHUND"/>
    <property type="match status" value="1"/>
</dbReference>
<evidence type="ECO:0000313" key="8">
    <source>
        <dbReference type="Proteomes" id="UP000824782"/>
    </source>
</evidence>
<sequence>MVDLRGAKVASFTVEGCELICLPQAFDLFLKHLVGGLHTVYTKLKRLEITPVVCNVEQVRILRGLGAIQPGVNRCKLISRKDFETLYNDCTNASSRPGRPPKRTQSVTSPENPHIMPHSVPGLMSPGMIPPTGSSDGSWEKEKLQSLPTQGSQTSVNHALPGQHNLPVTHPLNSLQQNHLLPNGRTRCHSSLIRRQIISGLELPFMMMPHPLIPVSLPPASVTMAMSQMNHLSTIANMAAAAQVQSPPSRVETSVIKERVPDSPSPAPSLEDGRRPGSHPSSHRSSSVSSSPARTESSSDRIPIHQNGLSMNQMLMGLSPNIIPGPKEGDLAGHEAGHEAKRIHMEKDETLLSTPTARDSFDKLSLSGHGQPLPPGFPSPFLFPDGLSSIETLLTNIQGLLKVAIDNARAQEKQVQMEKTELKMELFRERELRETLEKQLAVEQKNRAIIQKRLKKEKKAKRKLQEALEFETKRREQAEQALKQAASSEGLRVLNEALTPEIESDRNGARTDAERTIQDGRLYLKTSVMY</sequence>
<comment type="subcellular location">
    <subcellularLocation>
        <location evidence="1">Nucleus</location>
    </subcellularLocation>
</comment>
<dbReference type="CDD" id="cd21081">
    <property type="entry name" value="DHD_Dac"/>
    <property type="match status" value="1"/>
</dbReference>
<dbReference type="PANTHER" id="PTHR12577:SF14">
    <property type="entry name" value="DACHSHUND HOMOLOG 1"/>
    <property type="match status" value="1"/>
</dbReference>
<comment type="caution">
    <text evidence="7">The sequence shown here is derived from an EMBL/GenBank/DDBJ whole genome shotgun (WGS) entry which is preliminary data.</text>
</comment>
<name>A0AAV7CMC1_ENGPU</name>
<keyword evidence="4" id="KW-0175">Coiled coil</keyword>
<feature type="compositionally biased region" description="Low complexity" evidence="5">
    <location>
        <begin position="278"/>
        <end position="296"/>
    </location>
</feature>
<dbReference type="InterPro" id="IPR003380">
    <property type="entry name" value="SKI/SNO/DAC"/>
</dbReference>
<proteinExistence type="inferred from homology"/>
<dbReference type="AlphaFoldDB" id="A0AAV7CMC1"/>
<dbReference type="GO" id="GO:0005634">
    <property type="term" value="C:nucleus"/>
    <property type="evidence" value="ECO:0007669"/>
    <property type="project" value="UniProtKB-SubCell"/>
</dbReference>
<dbReference type="Proteomes" id="UP000824782">
    <property type="component" value="Unassembled WGS sequence"/>
</dbReference>
<evidence type="ECO:0000313" key="7">
    <source>
        <dbReference type="EMBL" id="KAG8586194.1"/>
    </source>
</evidence>
<dbReference type="InterPro" id="IPR009061">
    <property type="entry name" value="DNA-bd_dom_put_sf"/>
</dbReference>
<feature type="region of interest" description="Disordered" evidence="5">
    <location>
        <begin position="246"/>
        <end position="304"/>
    </location>
</feature>
<dbReference type="GO" id="GO:0005667">
    <property type="term" value="C:transcription regulator complex"/>
    <property type="evidence" value="ECO:0007669"/>
    <property type="project" value="TreeGrafter"/>
</dbReference>
<organism evidence="7 8">
    <name type="scientific">Engystomops pustulosus</name>
    <name type="common">Tungara frog</name>
    <name type="synonym">Physalaemus pustulosus</name>
    <dbReference type="NCBI Taxonomy" id="76066"/>
    <lineage>
        <taxon>Eukaryota</taxon>
        <taxon>Metazoa</taxon>
        <taxon>Chordata</taxon>
        <taxon>Craniata</taxon>
        <taxon>Vertebrata</taxon>
        <taxon>Euteleostomi</taxon>
        <taxon>Amphibia</taxon>
        <taxon>Batrachia</taxon>
        <taxon>Anura</taxon>
        <taxon>Neobatrachia</taxon>
        <taxon>Hyloidea</taxon>
        <taxon>Leptodactylidae</taxon>
        <taxon>Leiuperinae</taxon>
        <taxon>Engystomops</taxon>
    </lineage>
</organism>
<feature type="domain" description="SKI/SNO/DAC" evidence="6">
    <location>
        <begin position="1"/>
        <end position="92"/>
    </location>
</feature>
<keyword evidence="8" id="KW-1185">Reference proteome</keyword>
<accession>A0AAV7CMC1</accession>
<evidence type="ECO:0000256" key="1">
    <source>
        <dbReference type="ARBA" id="ARBA00004123"/>
    </source>
</evidence>
<evidence type="ECO:0000256" key="4">
    <source>
        <dbReference type="SAM" id="Coils"/>
    </source>
</evidence>
<dbReference type="GO" id="GO:0000978">
    <property type="term" value="F:RNA polymerase II cis-regulatory region sequence-specific DNA binding"/>
    <property type="evidence" value="ECO:0007669"/>
    <property type="project" value="TreeGrafter"/>
</dbReference>
<evidence type="ECO:0000259" key="6">
    <source>
        <dbReference type="Pfam" id="PF02437"/>
    </source>
</evidence>
<feature type="region of interest" description="Disordered" evidence="5">
    <location>
        <begin position="90"/>
        <end position="167"/>
    </location>
</feature>
<dbReference type="EMBL" id="WNYA01000002">
    <property type="protein sequence ID" value="KAG8586194.1"/>
    <property type="molecule type" value="Genomic_DNA"/>
</dbReference>
<dbReference type="Pfam" id="PF02437">
    <property type="entry name" value="Ski_Sno_DHD"/>
    <property type="match status" value="1"/>
</dbReference>
<dbReference type="InterPro" id="IPR037000">
    <property type="entry name" value="Ski_DNA-bd_sf"/>
</dbReference>
<dbReference type="SUPFAM" id="SSF46955">
    <property type="entry name" value="Putative DNA-binding domain"/>
    <property type="match status" value="1"/>
</dbReference>
<protein>
    <recommendedName>
        <fullName evidence="6">SKI/SNO/DAC domain-containing protein</fullName>
    </recommendedName>
</protein>
<dbReference type="InterPro" id="IPR052417">
    <property type="entry name" value="Dachshund_domain"/>
</dbReference>
<dbReference type="FunFam" id="3.10.260.20:FF:000001">
    <property type="entry name" value="Dachshund homolog 1"/>
    <property type="match status" value="1"/>
</dbReference>
<reference evidence="7" key="1">
    <citation type="thesis" date="2020" institute="ProQuest LLC" country="789 East Eisenhower Parkway, Ann Arbor, MI, USA">
        <title>Comparative Genomics and Chromosome Evolution.</title>
        <authorList>
            <person name="Mudd A.B."/>
        </authorList>
    </citation>
    <scope>NUCLEOTIDE SEQUENCE</scope>
    <source>
        <strain evidence="7">237g6f4</strain>
        <tissue evidence="7">Blood</tissue>
    </source>
</reference>